<evidence type="ECO:0000313" key="1">
    <source>
        <dbReference type="EMBL" id="QZP37740.1"/>
    </source>
</evidence>
<protein>
    <submittedName>
        <fullName evidence="1">Uncharacterized protein</fullName>
    </submittedName>
</protein>
<dbReference type="RefSeq" id="WP_222607548.1">
    <property type="nucleotide sequence ID" value="NZ_CP081958.1"/>
</dbReference>
<dbReference type="KEGG" id="hmp:K6T50_00740"/>
<evidence type="ECO:0000313" key="2">
    <source>
        <dbReference type="Proteomes" id="UP000826254"/>
    </source>
</evidence>
<gene>
    <name evidence="1" type="ORF">K6T50_00740</name>
</gene>
<reference evidence="1 2" key="1">
    <citation type="journal article" date="2021" name="Int. J. Syst. Evol. Microbiol.">
        <title>Halobaculum halophilum sp. nov. and Halobaculum salinum sp. nov., isolated from salt lake and saline soil.</title>
        <authorList>
            <person name="Cui H.L."/>
            <person name="Shi X.W."/>
            <person name="Yin X.M."/>
            <person name="Yang X.Y."/>
            <person name="Hou J."/>
            <person name="Zhu L."/>
        </authorList>
    </citation>
    <scope>NUCLEOTIDE SEQUENCE [LARGE SCALE GENOMIC DNA]</scope>
    <source>
        <strain evidence="1 2">NBRC 109044</strain>
    </source>
</reference>
<dbReference type="Proteomes" id="UP000826254">
    <property type="component" value="Chromosome"/>
</dbReference>
<dbReference type="EMBL" id="CP081958">
    <property type="protein sequence ID" value="QZP37740.1"/>
    <property type="molecule type" value="Genomic_DNA"/>
</dbReference>
<name>A0A8T8WD27_9EURY</name>
<keyword evidence="2" id="KW-1185">Reference proteome</keyword>
<sequence length="142" mass="15761">MSNRLDRNPNRVSFDPQGADIPAFDEIAEERGMSRAELLREKVKETVGQREDETGLPEDETLRRAYLTLLDAAGENHRIQTEAAESTLAQELTRPSGTIRSVLKDLETRGYVAPRWGVLTVRRRDALVPVSSTTTGVAPADD</sequence>
<proteinExistence type="predicted"/>
<organism evidence="1 2">
    <name type="scientific">Halobaculum magnesiiphilum</name>
    <dbReference type="NCBI Taxonomy" id="1017351"/>
    <lineage>
        <taxon>Archaea</taxon>
        <taxon>Methanobacteriati</taxon>
        <taxon>Methanobacteriota</taxon>
        <taxon>Stenosarchaea group</taxon>
        <taxon>Halobacteria</taxon>
        <taxon>Halobacteriales</taxon>
        <taxon>Haloferacaceae</taxon>
        <taxon>Halobaculum</taxon>
    </lineage>
</organism>
<dbReference type="AlphaFoldDB" id="A0A8T8WD27"/>
<accession>A0A8T8WD27</accession>
<dbReference type="GeneID" id="67176624"/>